<organism evidence="1 2">
    <name type="scientific">Penicillium nordicum</name>
    <dbReference type="NCBI Taxonomy" id="229535"/>
    <lineage>
        <taxon>Eukaryota</taxon>
        <taxon>Fungi</taxon>
        <taxon>Dikarya</taxon>
        <taxon>Ascomycota</taxon>
        <taxon>Pezizomycotina</taxon>
        <taxon>Eurotiomycetes</taxon>
        <taxon>Eurotiomycetidae</taxon>
        <taxon>Eurotiales</taxon>
        <taxon>Aspergillaceae</taxon>
        <taxon>Penicillium</taxon>
    </lineage>
</organism>
<dbReference type="Proteomes" id="UP000037696">
    <property type="component" value="Unassembled WGS sequence"/>
</dbReference>
<accession>A0A0M8NUR1</accession>
<sequence length="77" mass="8785">MLQSRAGIESRVLGKKRKKKGMWWLPDKKKRSNECTDIQSIMNGEGGCENTRKDGEKKAFATEEKRNCELAYPVHSA</sequence>
<reference evidence="1 2" key="1">
    <citation type="submission" date="2015-08" db="EMBL/GenBank/DDBJ databases">
        <title>Genome sequencing of Penicillium nordicum.</title>
        <authorList>
            <person name="Nguyen H.D."/>
            <person name="Seifert K.A."/>
        </authorList>
    </citation>
    <scope>NUCLEOTIDE SEQUENCE [LARGE SCALE GENOMIC DNA]</scope>
    <source>
        <strain evidence="1 2">DAOMC 185683</strain>
    </source>
</reference>
<name>A0A0M8NUR1_9EURO</name>
<evidence type="ECO:0000313" key="2">
    <source>
        <dbReference type="Proteomes" id="UP000037696"/>
    </source>
</evidence>
<dbReference type="AlphaFoldDB" id="A0A0M8NUR1"/>
<comment type="caution">
    <text evidence="1">The sequence shown here is derived from an EMBL/GenBank/DDBJ whole genome shotgun (WGS) entry which is preliminary data.</text>
</comment>
<gene>
    <name evidence="1" type="ORF">ACN38_g9336</name>
</gene>
<keyword evidence="2" id="KW-1185">Reference proteome</keyword>
<evidence type="ECO:0000313" key="1">
    <source>
        <dbReference type="EMBL" id="KOS39816.1"/>
    </source>
</evidence>
<protein>
    <submittedName>
        <fullName evidence="1">Uncharacterized protein</fullName>
    </submittedName>
</protein>
<dbReference type="EMBL" id="LHQQ01000187">
    <property type="protein sequence ID" value="KOS39816.1"/>
    <property type="molecule type" value="Genomic_DNA"/>
</dbReference>
<proteinExistence type="predicted"/>